<evidence type="ECO:0000313" key="2">
    <source>
        <dbReference type="EMBL" id="SPO27268.1"/>
    </source>
</evidence>
<dbReference type="EMBL" id="OOIN01000017">
    <property type="protein sequence ID" value="SPO27268.1"/>
    <property type="molecule type" value="Genomic_DNA"/>
</dbReference>
<dbReference type="Proteomes" id="UP000324022">
    <property type="component" value="Unassembled WGS sequence"/>
</dbReference>
<keyword evidence="3" id="KW-1185">Reference proteome</keyword>
<proteinExistence type="predicted"/>
<sequence length="231" mass="26278">MMASYNVVSAPAVCPPPKVGFGSFTRRYKELDKRYFLVYSVQAPDIAMVSTFHRALALFFGAILTLTFATVAIDPNDKVANEMLEKARAHQREWLVQNNLERNFGLAGLWQDFDPNRLAEFHNDAWELAVTHGAMPVGTHREIVGTTSGILNRGKKPIYGPLSRYFYTHIPHNSKLGLRMGLDGFGPASRRRGSVLWKYKDGHALIQHVDVMNDWPVHWHFGELQDVLRHH</sequence>
<feature type="transmembrane region" description="Helical" evidence="1">
    <location>
        <begin position="55"/>
        <end position="73"/>
    </location>
</feature>
<keyword evidence="1" id="KW-0812">Transmembrane</keyword>
<name>A0A5C3EA13_9BASI</name>
<evidence type="ECO:0000256" key="1">
    <source>
        <dbReference type="SAM" id="Phobius"/>
    </source>
</evidence>
<protein>
    <submittedName>
        <fullName evidence="2">Uncharacterized protein</fullName>
    </submittedName>
</protein>
<organism evidence="2 3">
    <name type="scientific">Ustilago trichophora</name>
    <dbReference type="NCBI Taxonomy" id="86804"/>
    <lineage>
        <taxon>Eukaryota</taxon>
        <taxon>Fungi</taxon>
        <taxon>Dikarya</taxon>
        <taxon>Basidiomycota</taxon>
        <taxon>Ustilaginomycotina</taxon>
        <taxon>Ustilaginomycetes</taxon>
        <taxon>Ustilaginales</taxon>
        <taxon>Ustilaginaceae</taxon>
        <taxon>Ustilago</taxon>
    </lineage>
</organism>
<accession>A0A5C3EA13</accession>
<evidence type="ECO:0000313" key="3">
    <source>
        <dbReference type="Proteomes" id="UP000324022"/>
    </source>
</evidence>
<reference evidence="2 3" key="1">
    <citation type="submission" date="2018-03" db="EMBL/GenBank/DDBJ databases">
        <authorList>
            <person name="Guldener U."/>
        </authorList>
    </citation>
    <scope>NUCLEOTIDE SEQUENCE [LARGE SCALE GENOMIC DNA]</scope>
    <source>
        <strain evidence="2 3">NBRC100155</strain>
    </source>
</reference>
<gene>
    <name evidence="2" type="ORF">UTRI_10385</name>
</gene>
<keyword evidence="1" id="KW-0472">Membrane</keyword>
<keyword evidence="1" id="KW-1133">Transmembrane helix</keyword>
<dbReference type="AlphaFoldDB" id="A0A5C3EA13"/>